<evidence type="ECO:0000313" key="15">
    <source>
        <dbReference type="EMBL" id="MCG6504222.1"/>
    </source>
</evidence>
<evidence type="ECO:0000259" key="13">
    <source>
        <dbReference type="Pfam" id="PF00593"/>
    </source>
</evidence>
<dbReference type="SUPFAM" id="SSF56935">
    <property type="entry name" value="Porins"/>
    <property type="match status" value="1"/>
</dbReference>
<feature type="domain" description="TonB-dependent receptor plug" evidence="14">
    <location>
        <begin position="44"/>
        <end position="144"/>
    </location>
</feature>
<evidence type="ECO:0000256" key="5">
    <source>
        <dbReference type="ARBA" id="ARBA00022692"/>
    </source>
</evidence>
<evidence type="ECO:0000256" key="12">
    <source>
        <dbReference type="SAM" id="SignalP"/>
    </source>
</evidence>
<evidence type="ECO:0000256" key="2">
    <source>
        <dbReference type="ARBA" id="ARBA00009810"/>
    </source>
</evidence>
<name>A0ABS9NN56_9NEIS</name>
<sequence length="660" mass="72156">MNPKTLSHSFRFSLLTLALASGFAHAEGEGSGTELQTVTVKGANFSTHRVTTKKLDETTSTDMKDVLFNEPSVSFGGGNGTSQWVTVRGMGQDQIDVKVDDTYSDTQLFHHNGRFLFDPALVKVTAVQKGTGSASAGIGATSGAIVAQTVDAQDLLREGQNVGFKVNAGVSSNKGWNRGLSAYGRAGGFDALLSANWVTEKDYKPGKGYSPVDASDTVRNSALGQRGLLAKIGYSFNDDHRLVLSHRQEKTYGTRALREEFDFGQAGNTANNRPRYRILKQDTTNLEYLGANLGFISKAKANVYYMNIDRDEFHANPASDLDAKLRTTGANINLDSPIFGKHTLKYGINWRNQKASPGYMLAGIEKEKKTDKGLYLEGIWDLAPVTLTTGLRYDHFNATFSSGKKVSGHKLNPSIGAIYDITPDLAVNASLNYASRSPRLSEVTLAGERVYGAADDLKAERARNAEIGVKYTWNNALSVNASYFNQQIKDVQAVTNRIYHNGGTLKNSGYEISTSYRWRGLTARAGVAYNKPKMHGASLDSIVTAIPMGRTWTTGLSYRFDNPNLEVGWRGRFVQKSVYDAASISQRGSGGTSTVRPGYGVNDIYVNWKPTGKDDLNVNFSVNNIGNKLYKPHSQRSSARDGSSLPEVGRDVRLAVNYRW</sequence>
<organism evidence="15 16">
    <name type="scientific">Kingella pumchi</name>
    <dbReference type="NCBI Taxonomy" id="2779506"/>
    <lineage>
        <taxon>Bacteria</taxon>
        <taxon>Pseudomonadati</taxon>
        <taxon>Pseudomonadota</taxon>
        <taxon>Betaproteobacteria</taxon>
        <taxon>Neisseriales</taxon>
        <taxon>Neisseriaceae</taxon>
        <taxon>Kingella</taxon>
    </lineage>
</organism>
<dbReference type="PANTHER" id="PTHR30069">
    <property type="entry name" value="TONB-DEPENDENT OUTER MEMBRANE RECEPTOR"/>
    <property type="match status" value="1"/>
</dbReference>
<gene>
    <name evidence="15" type="ORF">MB824_06915</name>
</gene>
<keyword evidence="3 10" id="KW-0813">Transport</keyword>
<dbReference type="Gene3D" id="2.170.130.10">
    <property type="entry name" value="TonB-dependent receptor, plug domain"/>
    <property type="match status" value="1"/>
</dbReference>
<dbReference type="Pfam" id="PF07715">
    <property type="entry name" value="Plug"/>
    <property type="match status" value="1"/>
</dbReference>
<proteinExistence type="inferred from homology"/>
<comment type="subcellular location">
    <subcellularLocation>
        <location evidence="1 10">Cell outer membrane</location>
        <topology evidence="1 10">Multi-pass membrane protein</topology>
    </subcellularLocation>
</comment>
<evidence type="ECO:0000256" key="8">
    <source>
        <dbReference type="ARBA" id="ARBA00023170"/>
    </source>
</evidence>
<comment type="similarity">
    <text evidence="2 10 11">Belongs to the TonB-dependent receptor family.</text>
</comment>
<dbReference type="Proteomes" id="UP001298424">
    <property type="component" value="Unassembled WGS sequence"/>
</dbReference>
<dbReference type="Pfam" id="PF00593">
    <property type="entry name" value="TonB_dep_Rec_b-barrel"/>
    <property type="match status" value="1"/>
</dbReference>
<keyword evidence="6 11" id="KW-0798">TonB box</keyword>
<dbReference type="InterPro" id="IPR012910">
    <property type="entry name" value="Plug_dom"/>
</dbReference>
<keyword evidence="7 10" id="KW-0472">Membrane</keyword>
<keyword evidence="9 10" id="KW-0998">Cell outer membrane</keyword>
<dbReference type="InterPro" id="IPR037066">
    <property type="entry name" value="Plug_dom_sf"/>
</dbReference>
<dbReference type="PANTHER" id="PTHR30069:SF41">
    <property type="entry name" value="HEME_HEMOPEXIN UTILIZATION PROTEIN C"/>
    <property type="match status" value="1"/>
</dbReference>
<evidence type="ECO:0000256" key="9">
    <source>
        <dbReference type="ARBA" id="ARBA00023237"/>
    </source>
</evidence>
<evidence type="ECO:0000259" key="14">
    <source>
        <dbReference type="Pfam" id="PF07715"/>
    </source>
</evidence>
<comment type="caution">
    <text evidence="15">The sequence shown here is derived from an EMBL/GenBank/DDBJ whole genome shotgun (WGS) entry which is preliminary data.</text>
</comment>
<dbReference type="RefSeq" id="WP_238747491.1">
    <property type="nucleotide sequence ID" value="NZ_JAKOOW010000024.1"/>
</dbReference>
<dbReference type="InterPro" id="IPR036942">
    <property type="entry name" value="Beta-barrel_TonB_sf"/>
</dbReference>
<protein>
    <submittedName>
        <fullName evidence="15">TonB-dependent receptor</fullName>
    </submittedName>
</protein>
<accession>A0ABS9NN56</accession>
<evidence type="ECO:0000256" key="3">
    <source>
        <dbReference type="ARBA" id="ARBA00022448"/>
    </source>
</evidence>
<dbReference type="PROSITE" id="PS52016">
    <property type="entry name" value="TONB_DEPENDENT_REC_3"/>
    <property type="match status" value="1"/>
</dbReference>
<evidence type="ECO:0000256" key="1">
    <source>
        <dbReference type="ARBA" id="ARBA00004571"/>
    </source>
</evidence>
<dbReference type="CDD" id="cd01347">
    <property type="entry name" value="ligand_gated_channel"/>
    <property type="match status" value="1"/>
</dbReference>
<keyword evidence="8 15" id="KW-0675">Receptor</keyword>
<keyword evidence="5 10" id="KW-0812">Transmembrane</keyword>
<evidence type="ECO:0000256" key="7">
    <source>
        <dbReference type="ARBA" id="ARBA00023136"/>
    </source>
</evidence>
<evidence type="ECO:0000256" key="6">
    <source>
        <dbReference type="ARBA" id="ARBA00023077"/>
    </source>
</evidence>
<dbReference type="InterPro" id="IPR000531">
    <property type="entry name" value="Beta-barrel_TonB"/>
</dbReference>
<evidence type="ECO:0000313" key="16">
    <source>
        <dbReference type="Proteomes" id="UP001298424"/>
    </source>
</evidence>
<feature type="signal peptide" evidence="12">
    <location>
        <begin position="1"/>
        <end position="26"/>
    </location>
</feature>
<dbReference type="Gene3D" id="2.40.170.20">
    <property type="entry name" value="TonB-dependent receptor, beta-barrel domain"/>
    <property type="match status" value="1"/>
</dbReference>
<dbReference type="InterPro" id="IPR039426">
    <property type="entry name" value="TonB-dep_rcpt-like"/>
</dbReference>
<evidence type="ECO:0000256" key="4">
    <source>
        <dbReference type="ARBA" id="ARBA00022452"/>
    </source>
</evidence>
<dbReference type="EMBL" id="JAKOOW010000024">
    <property type="protein sequence ID" value="MCG6504222.1"/>
    <property type="molecule type" value="Genomic_DNA"/>
</dbReference>
<reference evidence="15 16" key="1">
    <citation type="submission" date="2022-02" db="EMBL/GenBank/DDBJ databases">
        <title>Genome sequence data of Kingella unionensis sp. nov. strain CICC 24913 (CCUG 75125).</title>
        <authorList>
            <person name="Xiao M."/>
        </authorList>
    </citation>
    <scope>NUCLEOTIDE SEQUENCE [LARGE SCALE GENOMIC DNA]</scope>
    <source>
        <strain evidence="15 16">CICC 24913</strain>
    </source>
</reference>
<keyword evidence="12" id="KW-0732">Signal</keyword>
<keyword evidence="4 10" id="KW-1134">Transmembrane beta strand</keyword>
<feature type="domain" description="TonB-dependent receptor-like beta-barrel" evidence="13">
    <location>
        <begin position="252"/>
        <end position="625"/>
    </location>
</feature>
<feature type="chain" id="PRO_5046348716" evidence="12">
    <location>
        <begin position="27"/>
        <end position="660"/>
    </location>
</feature>
<keyword evidence="16" id="KW-1185">Reference proteome</keyword>
<evidence type="ECO:0000256" key="11">
    <source>
        <dbReference type="RuleBase" id="RU003357"/>
    </source>
</evidence>
<evidence type="ECO:0000256" key="10">
    <source>
        <dbReference type="PROSITE-ProRule" id="PRU01360"/>
    </source>
</evidence>